<proteinExistence type="predicted"/>
<protein>
    <recommendedName>
        <fullName evidence="2">Secretion system C-terminal sorting domain-containing protein</fullName>
    </recommendedName>
</protein>
<gene>
    <name evidence="1" type="ORF">METZ01_LOCUS119868</name>
</gene>
<dbReference type="EMBL" id="UINC01016015">
    <property type="protein sequence ID" value="SVA67014.1"/>
    <property type="molecule type" value="Genomic_DNA"/>
</dbReference>
<accession>A0A381XQF8</accession>
<evidence type="ECO:0008006" key="2">
    <source>
        <dbReference type="Google" id="ProtNLM"/>
    </source>
</evidence>
<organism evidence="1">
    <name type="scientific">marine metagenome</name>
    <dbReference type="NCBI Taxonomy" id="408172"/>
    <lineage>
        <taxon>unclassified sequences</taxon>
        <taxon>metagenomes</taxon>
        <taxon>ecological metagenomes</taxon>
    </lineage>
</organism>
<sequence length="111" mass="12114">ATTVSVETLTYDGLSGTTTDVFVAPNPWRGSVMETFHGATTANTYFVRFYNVKSGDAIRVFDVGGNLVYESEASAAGSFDWNLVSRTRNQVVTGVYYWQVGDQSGKLAVIR</sequence>
<reference evidence="1" key="1">
    <citation type="submission" date="2018-05" db="EMBL/GenBank/DDBJ databases">
        <authorList>
            <person name="Lanie J.A."/>
            <person name="Ng W.-L."/>
            <person name="Kazmierczak K.M."/>
            <person name="Andrzejewski T.M."/>
            <person name="Davidsen T.M."/>
            <person name="Wayne K.J."/>
            <person name="Tettelin H."/>
            <person name="Glass J.I."/>
            <person name="Rusch D."/>
            <person name="Podicherti R."/>
            <person name="Tsui H.-C.T."/>
            <person name="Winkler M.E."/>
        </authorList>
    </citation>
    <scope>NUCLEOTIDE SEQUENCE</scope>
</reference>
<feature type="non-terminal residue" evidence="1">
    <location>
        <position position="1"/>
    </location>
</feature>
<name>A0A381XQF8_9ZZZZ</name>
<dbReference type="AlphaFoldDB" id="A0A381XQF8"/>
<evidence type="ECO:0000313" key="1">
    <source>
        <dbReference type="EMBL" id="SVA67014.1"/>
    </source>
</evidence>